<comment type="similarity">
    <text evidence="1">Belongs to the cytidylyltransferase family.</text>
</comment>
<dbReference type="AlphaFoldDB" id="A0A507QTR2"/>
<evidence type="ECO:0000256" key="4">
    <source>
        <dbReference type="ARBA" id="ARBA00022679"/>
    </source>
</evidence>
<evidence type="ECO:0000259" key="13">
    <source>
        <dbReference type="Pfam" id="PF01467"/>
    </source>
</evidence>
<dbReference type="GO" id="GO:0031210">
    <property type="term" value="F:phosphatidylcholine binding"/>
    <property type="evidence" value="ECO:0007669"/>
    <property type="project" value="TreeGrafter"/>
</dbReference>
<feature type="domain" description="Cytidyltransferase-like" evidence="13">
    <location>
        <begin position="173"/>
        <end position="301"/>
    </location>
</feature>
<feature type="compositionally biased region" description="Low complexity" evidence="12">
    <location>
        <begin position="446"/>
        <end position="456"/>
    </location>
</feature>
<dbReference type="InterPro" id="IPR041723">
    <property type="entry name" value="CCT"/>
</dbReference>
<feature type="compositionally biased region" description="Polar residues" evidence="12">
    <location>
        <begin position="16"/>
        <end position="38"/>
    </location>
</feature>
<dbReference type="InterPro" id="IPR014729">
    <property type="entry name" value="Rossmann-like_a/b/a_fold"/>
</dbReference>
<keyword evidence="4" id="KW-0808">Transferase</keyword>
<keyword evidence="3" id="KW-0597">Phosphoprotein</keyword>
<evidence type="ECO:0000313" key="15">
    <source>
        <dbReference type="Proteomes" id="UP000319663"/>
    </source>
</evidence>
<evidence type="ECO:0000256" key="9">
    <source>
        <dbReference type="ARBA" id="ARBA00026101"/>
    </source>
</evidence>
<accession>A0A507QTR2</accession>
<dbReference type="Proteomes" id="UP000319663">
    <property type="component" value="Unassembled WGS sequence"/>
</dbReference>
<feature type="region of interest" description="Disordered" evidence="12">
    <location>
        <begin position="1"/>
        <end position="166"/>
    </location>
</feature>
<keyword evidence="8" id="KW-1208">Phospholipid metabolism</keyword>
<evidence type="ECO:0000256" key="12">
    <source>
        <dbReference type="SAM" id="MobiDB-lite"/>
    </source>
</evidence>
<keyword evidence="6" id="KW-0443">Lipid metabolism</keyword>
<dbReference type="CDD" id="cd02174">
    <property type="entry name" value="CCT"/>
    <property type="match status" value="1"/>
</dbReference>
<protein>
    <recommendedName>
        <fullName evidence="9">choline-phosphate cytidylyltransferase</fullName>
        <ecNumber evidence="9">2.7.7.15</ecNumber>
    </recommendedName>
    <alternativeName>
        <fullName evidence="10">CTP:phosphocholine cytidylyltransferase</fullName>
    </alternativeName>
    <alternativeName>
        <fullName evidence="11">Phosphorylcholine transferase</fullName>
    </alternativeName>
</protein>
<reference evidence="14 15" key="1">
    <citation type="submission" date="2019-06" db="EMBL/GenBank/DDBJ databases">
        <title>Wine fermentation using esterase from Monascus purpureus.</title>
        <authorList>
            <person name="Geng C."/>
            <person name="Zhang Y."/>
        </authorList>
    </citation>
    <scope>NUCLEOTIDE SEQUENCE [LARGE SCALE GENOMIC DNA]</scope>
    <source>
        <strain evidence="14">HQ1</strain>
    </source>
</reference>
<dbReference type="NCBIfam" id="TIGR00125">
    <property type="entry name" value="cyt_tran_rel"/>
    <property type="match status" value="1"/>
</dbReference>
<evidence type="ECO:0000256" key="11">
    <source>
        <dbReference type="ARBA" id="ARBA00080967"/>
    </source>
</evidence>
<evidence type="ECO:0000313" key="14">
    <source>
        <dbReference type="EMBL" id="TQB72390.1"/>
    </source>
</evidence>
<dbReference type="PANTHER" id="PTHR10739">
    <property type="entry name" value="CYTIDYLYLTRANSFERASE"/>
    <property type="match status" value="1"/>
</dbReference>
<keyword evidence="7" id="KW-0594">Phospholipid biosynthesis</keyword>
<proteinExistence type="inferred from homology"/>
<feature type="region of interest" description="Disordered" evidence="12">
    <location>
        <begin position="444"/>
        <end position="489"/>
    </location>
</feature>
<keyword evidence="2" id="KW-0444">Lipid biosynthesis</keyword>
<evidence type="ECO:0000256" key="6">
    <source>
        <dbReference type="ARBA" id="ARBA00023098"/>
    </source>
</evidence>
<dbReference type="PANTHER" id="PTHR10739:SF13">
    <property type="entry name" value="CHOLINE-PHOSPHATE CYTIDYLYLTRANSFERASE"/>
    <property type="match status" value="1"/>
</dbReference>
<dbReference type="GO" id="GO:0005635">
    <property type="term" value="C:nuclear envelope"/>
    <property type="evidence" value="ECO:0007669"/>
    <property type="project" value="TreeGrafter"/>
</dbReference>
<evidence type="ECO:0000256" key="3">
    <source>
        <dbReference type="ARBA" id="ARBA00022553"/>
    </source>
</evidence>
<comment type="caution">
    <text evidence="14">The sequence shown here is derived from an EMBL/GenBank/DDBJ whole genome shotgun (WGS) entry which is preliminary data.</text>
</comment>
<gene>
    <name evidence="14" type="ORF">MPDQ_006876</name>
</gene>
<evidence type="ECO:0000256" key="7">
    <source>
        <dbReference type="ARBA" id="ARBA00023209"/>
    </source>
</evidence>
<dbReference type="SUPFAM" id="SSF52374">
    <property type="entry name" value="Nucleotidylyl transferase"/>
    <property type="match status" value="1"/>
</dbReference>
<dbReference type="EMBL" id="VIFY01000065">
    <property type="protein sequence ID" value="TQB72390.1"/>
    <property type="molecule type" value="Genomic_DNA"/>
</dbReference>
<dbReference type="Gene3D" id="3.40.50.620">
    <property type="entry name" value="HUPs"/>
    <property type="match status" value="1"/>
</dbReference>
<dbReference type="Pfam" id="PF01467">
    <property type="entry name" value="CTP_transf_like"/>
    <property type="match status" value="1"/>
</dbReference>
<dbReference type="InterPro" id="IPR004821">
    <property type="entry name" value="Cyt_trans-like"/>
</dbReference>
<keyword evidence="15" id="KW-1185">Reference proteome</keyword>
<evidence type="ECO:0000256" key="2">
    <source>
        <dbReference type="ARBA" id="ARBA00022516"/>
    </source>
</evidence>
<evidence type="ECO:0000256" key="5">
    <source>
        <dbReference type="ARBA" id="ARBA00022695"/>
    </source>
</evidence>
<dbReference type="STRING" id="5098.A0A507QTR2"/>
<name>A0A507QTR2_MONPU</name>
<keyword evidence="5" id="KW-0548">Nucleotidyltransferase</keyword>
<dbReference type="GO" id="GO:0004105">
    <property type="term" value="F:choline-phosphate cytidylyltransferase activity"/>
    <property type="evidence" value="ECO:0007669"/>
    <property type="project" value="UniProtKB-EC"/>
</dbReference>
<dbReference type="EC" id="2.7.7.15" evidence="9"/>
<organism evidence="14 15">
    <name type="scientific">Monascus purpureus</name>
    <name type="common">Red mold</name>
    <name type="synonym">Monascus anka</name>
    <dbReference type="NCBI Taxonomy" id="5098"/>
    <lineage>
        <taxon>Eukaryota</taxon>
        <taxon>Fungi</taxon>
        <taxon>Dikarya</taxon>
        <taxon>Ascomycota</taxon>
        <taxon>Pezizomycotina</taxon>
        <taxon>Eurotiomycetes</taxon>
        <taxon>Eurotiomycetidae</taxon>
        <taxon>Eurotiales</taxon>
        <taxon>Aspergillaceae</taxon>
        <taxon>Monascus</taxon>
    </lineage>
</organism>
<dbReference type="InterPro" id="IPR045049">
    <property type="entry name" value="Pcy1-like"/>
</dbReference>
<evidence type="ECO:0000256" key="1">
    <source>
        <dbReference type="ARBA" id="ARBA00010101"/>
    </source>
</evidence>
<dbReference type="OrthoDB" id="17102at2759"/>
<dbReference type="FunFam" id="3.40.50.620:FF:000147">
    <property type="entry name" value="Cholinephosphate cytidylyltransferase"/>
    <property type="match status" value="1"/>
</dbReference>
<evidence type="ECO:0000256" key="10">
    <source>
        <dbReference type="ARBA" id="ARBA00076205"/>
    </source>
</evidence>
<sequence length="489" mass="53724">MSSPLSASGKRKRSSSQHQPRSILNTSNAEFLQPSSRDASGEDGEDSTSSVTSPNKHRKPQPVDAANIPPSKRVRKGSGDNNAHAVNGTVDLSSLENQDPGEPSETTDGSSHAVGKRSKSRPDLHLKTPVEPADDDQDQDTGARMEPPARGGLQDPVGYHTNPPPVGRPVRVYADGVFDLFHLGHMRQLEQAKKAFPEVYLIVGVTGDEETHKRKGLTVLSGAERAETIRHCKWVDEVIPNCPWIVTPEFLEEHKIDYVAHDDLPYQADEGDDIYAPIKAQGKFLATQRTEGVSTTGIITRIVRDYDQYIARQFRRGASRQELNVSWLKKNELEVKRHVAELRDSIRNNWTTTGQELGRELRQFWQNSRPGSPALSARNSVDYGNSRGGLISPTASKSHLTRVEGSYRPESPVGAGRNEDFATGYSLGLLGGVRAWMSRNRRSLFEQSNGNHSSSGSEEEQEPESQNGNGHSTSLASPEFNARTGANPV</sequence>
<feature type="region of interest" description="Disordered" evidence="12">
    <location>
        <begin position="368"/>
        <end position="419"/>
    </location>
</feature>
<evidence type="ECO:0000256" key="8">
    <source>
        <dbReference type="ARBA" id="ARBA00023264"/>
    </source>
</evidence>